<dbReference type="CDD" id="cd05233">
    <property type="entry name" value="SDR_c"/>
    <property type="match status" value="1"/>
</dbReference>
<comment type="similarity">
    <text evidence="1 3">Belongs to the short-chain dehydrogenases/reductases (SDR) family.</text>
</comment>
<evidence type="ECO:0000313" key="6">
    <source>
        <dbReference type="Proteomes" id="UP000228930"/>
    </source>
</evidence>
<reference evidence="5 6" key="1">
    <citation type="submission" date="2015-06" db="EMBL/GenBank/DDBJ databases">
        <title>Comparative genome analysis of nirS-carrying Bradyrhizobium sp. strains.</title>
        <authorList>
            <person name="Ishii S."/>
            <person name="Jang J."/>
            <person name="Nishizawa T."/>
            <person name="Senoo K."/>
        </authorList>
    </citation>
    <scope>NUCLEOTIDE SEQUENCE [LARGE SCALE GENOMIC DNA]</scope>
    <source>
        <strain evidence="5 6">TSA1</strain>
    </source>
</reference>
<dbReference type="EMBL" id="LFJC01000003">
    <property type="protein sequence ID" value="PIT03914.1"/>
    <property type="molecule type" value="Genomic_DNA"/>
</dbReference>
<dbReference type="SUPFAM" id="SSF51735">
    <property type="entry name" value="NAD(P)-binding Rossmann-fold domains"/>
    <property type="match status" value="1"/>
</dbReference>
<sequence length="253" mass="27276">MPKSSELRTGTLVVTGGSRGIGASIVRAALDRGFRVAALSRSGELPSGVESYADRVTARACDLNNEAHVRECLAALDARFGQIRGLVNNAGIHRAGVSSRMKSDEFDLLLQTNAVASFKAMRECYPYLKRDGGVIINIGSIFETLGAAQNAFYSASKAALSAMTRSLASEWSRDKIALLNVAPGYVATDMNKEYLERPEVIDYLRRQTLIARPAYAQEVGELIAGLLDLDLMLLTGQTLRADGGHSVAHGNWN</sequence>
<dbReference type="InterPro" id="IPR002347">
    <property type="entry name" value="SDR_fam"/>
</dbReference>
<evidence type="ECO:0000256" key="2">
    <source>
        <dbReference type="ARBA" id="ARBA00023002"/>
    </source>
</evidence>
<dbReference type="PRINTS" id="PR00081">
    <property type="entry name" value="GDHRDH"/>
</dbReference>
<organism evidence="5 6">
    <name type="scientific">Bradyrhizobium nitroreducens</name>
    <dbReference type="NCBI Taxonomy" id="709803"/>
    <lineage>
        <taxon>Bacteria</taxon>
        <taxon>Pseudomonadati</taxon>
        <taxon>Pseudomonadota</taxon>
        <taxon>Alphaproteobacteria</taxon>
        <taxon>Hyphomicrobiales</taxon>
        <taxon>Nitrobacteraceae</taxon>
        <taxon>Bradyrhizobium</taxon>
    </lineage>
</organism>
<dbReference type="Pfam" id="PF00106">
    <property type="entry name" value="adh_short"/>
    <property type="match status" value="1"/>
</dbReference>
<evidence type="ECO:0000313" key="5">
    <source>
        <dbReference type="EMBL" id="PIT03914.1"/>
    </source>
</evidence>
<feature type="domain" description="Ketoreductase" evidence="4">
    <location>
        <begin position="10"/>
        <end position="184"/>
    </location>
</feature>
<accession>A0A2M6UH13</accession>
<name>A0A2M6UH13_9BRAD</name>
<protein>
    <recommendedName>
        <fullName evidence="4">Ketoreductase domain-containing protein</fullName>
    </recommendedName>
</protein>
<dbReference type="PANTHER" id="PTHR43639:SF1">
    <property type="entry name" value="SHORT-CHAIN DEHYDROGENASE_REDUCTASE FAMILY PROTEIN"/>
    <property type="match status" value="1"/>
</dbReference>
<dbReference type="PANTHER" id="PTHR43639">
    <property type="entry name" value="OXIDOREDUCTASE, SHORT-CHAIN DEHYDROGENASE/REDUCTASE FAMILY (AFU_ORTHOLOGUE AFUA_5G02870)"/>
    <property type="match status" value="1"/>
</dbReference>
<comment type="caution">
    <text evidence="5">The sequence shown here is derived from an EMBL/GenBank/DDBJ whole genome shotgun (WGS) entry which is preliminary data.</text>
</comment>
<evidence type="ECO:0000256" key="1">
    <source>
        <dbReference type="ARBA" id="ARBA00006484"/>
    </source>
</evidence>
<keyword evidence="2" id="KW-0560">Oxidoreductase</keyword>
<dbReference type="InterPro" id="IPR020904">
    <property type="entry name" value="Sc_DH/Rdtase_CS"/>
</dbReference>
<evidence type="ECO:0000259" key="4">
    <source>
        <dbReference type="SMART" id="SM00822"/>
    </source>
</evidence>
<dbReference type="GO" id="GO:0016491">
    <property type="term" value="F:oxidoreductase activity"/>
    <property type="evidence" value="ECO:0007669"/>
    <property type="project" value="UniProtKB-KW"/>
</dbReference>
<dbReference type="Gene3D" id="3.40.50.720">
    <property type="entry name" value="NAD(P)-binding Rossmann-like Domain"/>
    <property type="match status" value="1"/>
</dbReference>
<dbReference type="SMART" id="SM00822">
    <property type="entry name" value="PKS_KR"/>
    <property type="match status" value="1"/>
</dbReference>
<evidence type="ECO:0000256" key="3">
    <source>
        <dbReference type="RuleBase" id="RU000363"/>
    </source>
</evidence>
<dbReference type="PRINTS" id="PR00080">
    <property type="entry name" value="SDRFAMILY"/>
</dbReference>
<keyword evidence="6" id="KW-1185">Reference proteome</keyword>
<dbReference type="PROSITE" id="PS00061">
    <property type="entry name" value="ADH_SHORT"/>
    <property type="match status" value="1"/>
</dbReference>
<gene>
    <name evidence="5" type="ORF">TSA1_26430</name>
</gene>
<dbReference type="InterPro" id="IPR036291">
    <property type="entry name" value="NAD(P)-bd_dom_sf"/>
</dbReference>
<dbReference type="AlphaFoldDB" id="A0A2M6UH13"/>
<proteinExistence type="inferred from homology"/>
<dbReference type="InterPro" id="IPR057326">
    <property type="entry name" value="KR_dom"/>
</dbReference>
<dbReference type="Proteomes" id="UP000228930">
    <property type="component" value="Unassembled WGS sequence"/>
</dbReference>